<evidence type="ECO:0000313" key="4">
    <source>
        <dbReference type="Proteomes" id="UP000807785"/>
    </source>
</evidence>
<dbReference type="EMBL" id="JADJEV010000003">
    <property type="protein sequence ID" value="MBK6973342.1"/>
    <property type="molecule type" value="Genomic_DNA"/>
</dbReference>
<dbReference type="InterPro" id="IPR014756">
    <property type="entry name" value="Ig_E-set"/>
</dbReference>
<protein>
    <submittedName>
        <fullName evidence="3">Thiosulfate oxidation carrier complex protein SoxZ</fullName>
    </submittedName>
</protein>
<reference evidence="3" key="1">
    <citation type="submission" date="2020-10" db="EMBL/GenBank/DDBJ databases">
        <title>Connecting structure to function with the recovery of over 1000 high-quality activated sludge metagenome-assembled genomes encoding full-length rRNA genes using long-read sequencing.</title>
        <authorList>
            <person name="Singleton C.M."/>
            <person name="Petriglieri F."/>
            <person name="Kristensen J.M."/>
            <person name="Kirkegaard R.H."/>
            <person name="Michaelsen T.Y."/>
            <person name="Andersen M.H."/>
            <person name="Karst S.M."/>
            <person name="Dueholm M.S."/>
            <person name="Nielsen P.H."/>
            <person name="Albertsen M."/>
        </authorList>
    </citation>
    <scope>NUCLEOTIDE SEQUENCE</scope>
    <source>
        <strain evidence="3">Bjer_18-Q3-R1-45_BAT3C.347</strain>
    </source>
</reference>
<dbReference type="Proteomes" id="UP000807785">
    <property type="component" value="Unassembled WGS sequence"/>
</dbReference>
<gene>
    <name evidence="3" type="primary">soxZ</name>
    <name evidence="3" type="ORF">IPH26_10500</name>
</gene>
<dbReference type="SUPFAM" id="SSF81296">
    <property type="entry name" value="E set domains"/>
    <property type="match status" value="1"/>
</dbReference>
<organism evidence="3 4">
    <name type="scientific">Candidatus Methylophosphatis roskildensis</name>
    <dbReference type="NCBI Taxonomy" id="2899263"/>
    <lineage>
        <taxon>Bacteria</taxon>
        <taxon>Pseudomonadati</taxon>
        <taxon>Pseudomonadota</taxon>
        <taxon>Betaproteobacteria</taxon>
        <taxon>Nitrosomonadales</taxon>
        <taxon>Sterolibacteriaceae</taxon>
        <taxon>Candidatus Methylophosphatis</taxon>
    </lineage>
</organism>
<proteinExistence type="predicted"/>
<dbReference type="InterPro" id="IPR013783">
    <property type="entry name" value="Ig-like_fold"/>
</dbReference>
<feature type="domain" description="Sulphur oxidation protein SoxZ" evidence="2">
    <location>
        <begin position="8"/>
        <end position="100"/>
    </location>
</feature>
<feature type="region of interest" description="Disordered" evidence="1">
    <location>
        <begin position="89"/>
        <end position="110"/>
    </location>
</feature>
<dbReference type="InterPro" id="IPR014880">
    <property type="entry name" value="SoxZ_dom"/>
</dbReference>
<name>A0A9D7HKS0_9PROT</name>
<evidence type="ECO:0000313" key="3">
    <source>
        <dbReference type="EMBL" id="MBK6973342.1"/>
    </source>
</evidence>
<dbReference type="NCBIfam" id="TIGR04490">
    <property type="entry name" value="SoxZ_true"/>
    <property type="match status" value="1"/>
</dbReference>
<evidence type="ECO:0000259" key="2">
    <source>
        <dbReference type="Pfam" id="PF08770"/>
    </source>
</evidence>
<sequence length="110" mass="11876">MGDPMKISARIKGDAAEIRVLVNHPMDTGRRKDPAGNLVPAHFIKHLTVIVGDRTVLDAQIGTAVARNPWFAFKVTGAKAGDRVVVSWNDNKGDSRTDETLVEATPASRS</sequence>
<dbReference type="InterPro" id="IPR030995">
    <property type="entry name" value="SoxZ"/>
</dbReference>
<dbReference type="AlphaFoldDB" id="A0A9D7HKS0"/>
<dbReference type="Gene3D" id="2.60.40.10">
    <property type="entry name" value="Immunoglobulins"/>
    <property type="match status" value="1"/>
</dbReference>
<accession>A0A9D7HKS0</accession>
<dbReference type="Pfam" id="PF08770">
    <property type="entry name" value="SoxZ"/>
    <property type="match status" value="1"/>
</dbReference>
<comment type="caution">
    <text evidence="3">The sequence shown here is derived from an EMBL/GenBank/DDBJ whole genome shotgun (WGS) entry which is preliminary data.</text>
</comment>
<evidence type="ECO:0000256" key="1">
    <source>
        <dbReference type="SAM" id="MobiDB-lite"/>
    </source>
</evidence>